<feature type="compositionally biased region" description="Basic and acidic residues" evidence="1">
    <location>
        <begin position="46"/>
        <end position="57"/>
    </location>
</feature>
<dbReference type="AlphaFoldDB" id="A0A8J3GUD5"/>
<protein>
    <submittedName>
        <fullName evidence="2">Uncharacterized protein</fullName>
    </submittedName>
</protein>
<evidence type="ECO:0000256" key="1">
    <source>
        <dbReference type="SAM" id="MobiDB-lite"/>
    </source>
</evidence>
<comment type="caution">
    <text evidence="2">The sequence shown here is derived from an EMBL/GenBank/DDBJ whole genome shotgun (WGS) entry which is preliminary data.</text>
</comment>
<sequence>MTLMLGKTIDGTFEDLRTRRAFLPFAPIMQVHMRCHFATSRSLKSAGEKRGPDDQSRRLIGRTKGGPNTKPHADIDAKGGPVRSFMTAYRCAVGPNSAFQSSQGRDGVGGVL</sequence>
<reference evidence="2" key="2">
    <citation type="submission" date="2020-09" db="EMBL/GenBank/DDBJ databases">
        <authorList>
            <person name="Sun Q."/>
            <person name="Kim S."/>
        </authorList>
    </citation>
    <scope>NUCLEOTIDE SEQUENCE</scope>
    <source>
        <strain evidence="2">KCTC 42650</strain>
    </source>
</reference>
<evidence type="ECO:0000313" key="3">
    <source>
        <dbReference type="Proteomes" id="UP000626220"/>
    </source>
</evidence>
<dbReference type="EMBL" id="BNCJ01000002">
    <property type="protein sequence ID" value="GHF39373.1"/>
    <property type="molecule type" value="Genomic_DNA"/>
</dbReference>
<keyword evidence="3" id="KW-1185">Reference proteome</keyword>
<proteinExistence type="predicted"/>
<gene>
    <name evidence="2" type="ORF">GCM10017056_08560</name>
</gene>
<dbReference type="Proteomes" id="UP000626220">
    <property type="component" value="Unassembled WGS sequence"/>
</dbReference>
<organism evidence="2 3">
    <name type="scientific">Seohaeicola zhoushanensis</name>
    <dbReference type="NCBI Taxonomy" id="1569283"/>
    <lineage>
        <taxon>Bacteria</taxon>
        <taxon>Pseudomonadati</taxon>
        <taxon>Pseudomonadota</taxon>
        <taxon>Alphaproteobacteria</taxon>
        <taxon>Rhodobacterales</taxon>
        <taxon>Roseobacteraceae</taxon>
        <taxon>Seohaeicola</taxon>
    </lineage>
</organism>
<evidence type="ECO:0000313" key="2">
    <source>
        <dbReference type="EMBL" id="GHF39373.1"/>
    </source>
</evidence>
<feature type="region of interest" description="Disordered" evidence="1">
    <location>
        <begin position="40"/>
        <end position="79"/>
    </location>
</feature>
<accession>A0A8J3GUD5</accession>
<name>A0A8J3GUD5_9RHOB</name>
<reference evidence="2" key="1">
    <citation type="journal article" date="2014" name="Int. J. Syst. Evol. Microbiol.">
        <title>Complete genome sequence of Corynebacterium casei LMG S-19264T (=DSM 44701T), isolated from a smear-ripened cheese.</title>
        <authorList>
            <consortium name="US DOE Joint Genome Institute (JGI-PGF)"/>
            <person name="Walter F."/>
            <person name="Albersmeier A."/>
            <person name="Kalinowski J."/>
            <person name="Ruckert C."/>
        </authorList>
    </citation>
    <scope>NUCLEOTIDE SEQUENCE</scope>
    <source>
        <strain evidence="2">KCTC 42650</strain>
    </source>
</reference>